<comment type="similarity">
    <text evidence="1">Belongs to the YciI family.</text>
</comment>
<dbReference type="EMBL" id="BONK01000009">
    <property type="protein sequence ID" value="GIG22026.1"/>
    <property type="molecule type" value="Genomic_DNA"/>
</dbReference>
<dbReference type="PANTHER" id="PTHR35174:SF4">
    <property type="entry name" value="BLL7163 PROTEIN"/>
    <property type="match status" value="1"/>
</dbReference>
<dbReference type="AlphaFoldDB" id="A0A919U254"/>
<evidence type="ECO:0000256" key="1">
    <source>
        <dbReference type="ARBA" id="ARBA00007689"/>
    </source>
</evidence>
<comment type="caution">
    <text evidence="3">The sequence shown here is derived from an EMBL/GenBank/DDBJ whole genome shotgun (WGS) entry which is preliminary data.</text>
</comment>
<evidence type="ECO:0000313" key="3">
    <source>
        <dbReference type="EMBL" id="GIG22026.1"/>
    </source>
</evidence>
<keyword evidence="4" id="KW-1185">Reference proteome</keyword>
<dbReference type="Pfam" id="PF03795">
    <property type="entry name" value="YCII"/>
    <property type="match status" value="1"/>
</dbReference>
<dbReference type="Gene3D" id="3.30.70.1060">
    <property type="entry name" value="Dimeric alpha+beta barrel"/>
    <property type="match status" value="1"/>
</dbReference>
<accession>A0A919U254</accession>
<feature type="domain" description="YCII-related" evidence="2">
    <location>
        <begin position="1"/>
        <end position="101"/>
    </location>
</feature>
<name>A0A919U254_9CELL</name>
<proteinExistence type="inferred from homology"/>
<sequence>MKVLVMITGSGADEDKVAPTEQMFVEMNAYNQQLAEAGIMLGGEGLQPTSKGAKVVFERGATTVVDGPFTEAKEIVAGYWIWEVSSLEEAVEWAKRCPHGDELTSTLQIRPLYSVEDFGAAYTPEVAAQEDKVAATIRDQHGE</sequence>
<reference evidence="3" key="1">
    <citation type="submission" date="2021-01" db="EMBL/GenBank/DDBJ databases">
        <title>Whole genome shotgun sequence of Cellulomonas chitinilytica NBRC 110799.</title>
        <authorList>
            <person name="Komaki H."/>
            <person name="Tamura T."/>
        </authorList>
    </citation>
    <scope>NUCLEOTIDE SEQUENCE</scope>
    <source>
        <strain evidence="3">NBRC 110799</strain>
    </source>
</reference>
<dbReference type="SUPFAM" id="SSF54909">
    <property type="entry name" value="Dimeric alpha+beta barrel"/>
    <property type="match status" value="1"/>
</dbReference>
<dbReference type="PANTHER" id="PTHR35174">
    <property type="entry name" value="BLL7171 PROTEIN-RELATED"/>
    <property type="match status" value="1"/>
</dbReference>
<protein>
    <submittedName>
        <fullName evidence="3">Dehydrogenase</fullName>
    </submittedName>
</protein>
<gene>
    <name evidence="3" type="ORF">Cch01nite_27500</name>
</gene>
<dbReference type="InterPro" id="IPR005545">
    <property type="entry name" value="YCII"/>
</dbReference>
<dbReference type="InterPro" id="IPR011008">
    <property type="entry name" value="Dimeric_a/b-barrel"/>
</dbReference>
<evidence type="ECO:0000259" key="2">
    <source>
        <dbReference type="Pfam" id="PF03795"/>
    </source>
</evidence>
<evidence type="ECO:0000313" key="4">
    <source>
        <dbReference type="Proteomes" id="UP000632740"/>
    </source>
</evidence>
<dbReference type="RefSeq" id="WP_203755822.1">
    <property type="nucleotide sequence ID" value="NZ_BONK01000009.1"/>
</dbReference>
<organism evidence="3 4">
    <name type="scientific">Cellulomonas chitinilytica</name>
    <dbReference type="NCBI Taxonomy" id="398759"/>
    <lineage>
        <taxon>Bacteria</taxon>
        <taxon>Bacillati</taxon>
        <taxon>Actinomycetota</taxon>
        <taxon>Actinomycetes</taxon>
        <taxon>Micrococcales</taxon>
        <taxon>Cellulomonadaceae</taxon>
        <taxon>Cellulomonas</taxon>
    </lineage>
</organism>
<dbReference type="Proteomes" id="UP000632740">
    <property type="component" value="Unassembled WGS sequence"/>
</dbReference>